<evidence type="ECO:0000256" key="1">
    <source>
        <dbReference type="ARBA" id="ARBA00022443"/>
    </source>
</evidence>
<dbReference type="InterPro" id="IPR013606">
    <property type="entry name" value="I-BAR_dom"/>
</dbReference>
<organism evidence="6 7">
    <name type="scientific">Oryzias melastigma</name>
    <name type="common">Marine medaka</name>
    <dbReference type="NCBI Taxonomy" id="30732"/>
    <lineage>
        <taxon>Eukaryota</taxon>
        <taxon>Metazoa</taxon>
        <taxon>Chordata</taxon>
        <taxon>Craniata</taxon>
        <taxon>Vertebrata</taxon>
        <taxon>Euteleostomi</taxon>
        <taxon>Actinopterygii</taxon>
        <taxon>Neopterygii</taxon>
        <taxon>Teleostei</taxon>
        <taxon>Neoteleostei</taxon>
        <taxon>Acanthomorphata</taxon>
        <taxon>Ovalentaria</taxon>
        <taxon>Atherinomorphae</taxon>
        <taxon>Beloniformes</taxon>
        <taxon>Adrianichthyidae</taxon>
        <taxon>Oryziinae</taxon>
        <taxon>Oryzias</taxon>
    </lineage>
</organism>
<dbReference type="KEGG" id="oml:112145917"/>
<proteinExistence type="predicted"/>
<keyword evidence="7" id="KW-1185">Reference proteome</keyword>
<feature type="compositionally biased region" description="Pro residues" evidence="3">
    <location>
        <begin position="358"/>
        <end position="370"/>
    </location>
</feature>
<dbReference type="InterPro" id="IPR001452">
    <property type="entry name" value="SH3_domain"/>
</dbReference>
<dbReference type="GO" id="GO:0005829">
    <property type="term" value="C:cytosol"/>
    <property type="evidence" value="ECO:0007669"/>
    <property type="project" value="TreeGrafter"/>
</dbReference>
<dbReference type="PANTHER" id="PTHR14206:SF5">
    <property type="entry name" value="BRAIN-SPECIFIC ANGIOGENESIS INHIBITOR 1-ASSOCIATED PROTEIN 2-LIKE PROTEIN 2"/>
    <property type="match status" value="1"/>
</dbReference>
<feature type="domain" description="IMD" evidence="5">
    <location>
        <begin position="1"/>
        <end position="133"/>
    </location>
</feature>
<feature type="compositionally biased region" description="Polar residues" evidence="3">
    <location>
        <begin position="330"/>
        <end position="347"/>
    </location>
</feature>
<dbReference type="AlphaFoldDB" id="A0A3B3DYK9"/>
<evidence type="ECO:0000256" key="3">
    <source>
        <dbReference type="SAM" id="MobiDB-lite"/>
    </source>
</evidence>
<dbReference type="GO" id="GO:0030838">
    <property type="term" value="P:positive regulation of actin filament polymerization"/>
    <property type="evidence" value="ECO:0007669"/>
    <property type="project" value="TreeGrafter"/>
</dbReference>
<dbReference type="GO" id="GO:0051017">
    <property type="term" value="P:actin filament bundle assembly"/>
    <property type="evidence" value="ECO:0007669"/>
    <property type="project" value="TreeGrafter"/>
</dbReference>
<dbReference type="GO" id="GO:0005654">
    <property type="term" value="C:nucleoplasm"/>
    <property type="evidence" value="ECO:0007669"/>
    <property type="project" value="TreeGrafter"/>
</dbReference>
<dbReference type="InterPro" id="IPR036028">
    <property type="entry name" value="SH3-like_dom_sf"/>
</dbReference>
<feature type="region of interest" description="Disordered" evidence="3">
    <location>
        <begin position="230"/>
        <end position="263"/>
    </location>
</feature>
<dbReference type="Pfam" id="PF08397">
    <property type="entry name" value="IMD"/>
    <property type="match status" value="1"/>
</dbReference>
<dbReference type="InterPro" id="IPR027267">
    <property type="entry name" value="AH/BAR_dom_sf"/>
</dbReference>
<dbReference type="GO" id="GO:0051764">
    <property type="term" value="P:actin crosslink formation"/>
    <property type="evidence" value="ECO:0007669"/>
    <property type="project" value="TreeGrafter"/>
</dbReference>
<reference evidence="6" key="1">
    <citation type="submission" date="2025-08" db="UniProtKB">
        <authorList>
            <consortium name="Ensembl"/>
        </authorList>
    </citation>
    <scope>IDENTIFICATION</scope>
</reference>
<dbReference type="GeneID" id="112145917"/>
<evidence type="ECO:0000313" key="6">
    <source>
        <dbReference type="Ensembl" id="ENSOMEP00000035213.1"/>
    </source>
</evidence>
<dbReference type="CTD" id="394210"/>
<dbReference type="Pfam" id="PF14604">
    <property type="entry name" value="SH3_9"/>
    <property type="match status" value="1"/>
</dbReference>
<feature type="domain" description="SH3" evidence="4">
    <location>
        <begin position="262"/>
        <end position="326"/>
    </location>
</feature>
<dbReference type="GeneTree" id="ENSGT00940000153560"/>
<name>A0A3B3DYK9_ORYME</name>
<dbReference type="GO" id="GO:0007009">
    <property type="term" value="P:plasma membrane organization"/>
    <property type="evidence" value="ECO:0007669"/>
    <property type="project" value="InterPro"/>
</dbReference>
<feature type="compositionally biased region" description="Low complexity" evidence="3">
    <location>
        <begin position="371"/>
        <end position="382"/>
    </location>
</feature>
<dbReference type="InterPro" id="IPR027681">
    <property type="entry name" value="IRSp53/IRTKS/Pinkbar"/>
</dbReference>
<reference evidence="6" key="2">
    <citation type="submission" date="2025-09" db="UniProtKB">
        <authorList>
            <consortium name="Ensembl"/>
        </authorList>
    </citation>
    <scope>IDENTIFICATION</scope>
</reference>
<dbReference type="PROSITE" id="PS51338">
    <property type="entry name" value="IMD"/>
    <property type="match status" value="1"/>
</dbReference>
<dbReference type="RefSeq" id="XP_024127171.1">
    <property type="nucleotide sequence ID" value="XM_024271403.2"/>
</dbReference>
<dbReference type="Ensembl" id="ENSOMET00000029949.1">
    <property type="protein sequence ID" value="ENSOMEP00000035213.1"/>
    <property type="gene ID" value="ENSOMEG00000022341.1"/>
</dbReference>
<feature type="region of interest" description="Disordered" evidence="3">
    <location>
        <begin position="325"/>
        <end position="436"/>
    </location>
</feature>
<keyword evidence="1 2" id="KW-0728">SH3 domain</keyword>
<dbReference type="PANTHER" id="PTHR14206">
    <property type="entry name" value="BRAIN-SPECIFIC ANGIOGENESIS INHIBITOR 1-ASSOCIATED PROTEIN 2"/>
    <property type="match status" value="1"/>
</dbReference>
<dbReference type="Gene3D" id="1.20.1270.60">
    <property type="entry name" value="Arfaptin homology (AH) domain/BAR domain"/>
    <property type="match status" value="1"/>
</dbReference>
<dbReference type="SUPFAM" id="SSF103657">
    <property type="entry name" value="BAR/IMD domain-like"/>
    <property type="match status" value="1"/>
</dbReference>
<feature type="compositionally biased region" description="Basic and acidic residues" evidence="3">
    <location>
        <begin position="386"/>
        <end position="396"/>
    </location>
</feature>
<evidence type="ECO:0000259" key="5">
    <source>
        <dbReference type="PROSITE" id="PS51338"/>
    </source>
</evidence>
<dbReference type="SMART" id="SM00326">
    <property type="entry name" value="SH3"/>
    <property type="match status" value="1"/>
</dbReference>
<dbReference type="SUPFAM" id="SSF50044">
    <property type="entry name" value="SH3-domain"/>
    <property type="match status" value="1"/>
</dbReference>
<accession>A0A3B3DYK9</accession>
<dbReference type="Proteomes" id="UP000261560">
    <property type="component" value="Unplaced"/>
</dbReference>
<protein>
    <submittedName>
        <fullName evidence="6">BAR/IMD domain containing adaptor protein 2 like 2a</fullName>
    </submittedName>
</protein>
<dbReference type="Gene3D" id="2.30.30.40">
    <property type="entry name" value="SH3 Domains"/>
    <property type="match status" value="1"/>
</dbReference>
<dbReference type="PROSITE" id="PS50002">
    <property type="entry name" value="SH3"/>
    <property type="match status" value="1"/>
</dbReference>
<sequence length="436" mass="48631">MSGVNTDHLHRSTLGIYTSLTEEFNPSLLKLVSLGNSYVQAFKALAATSEAYFSALSKIGQNALNTMSSRSLGDVLIQISENQRRLNMELEGMFSWFNSEVLQKMETNVRLDRNYLSDSRVKYETLVHNQERQLRRGASQDFSEFERFLRESHGEALKEEERRFRFLAEKHSSLMQSAAQLMNRTGGNLQHRAEAWTEDISVTRQPEIRRPASVGRTDGMKMKEDNFIKGRDEEPLGNIPSRAPSPQGSVSRLRLDSTGGAAGERTMRAKVAYRPTDVNPSMLTFSKGERVIVMSQQPKNGWLYGRNDNGSRKGWFPAAFVEPAIPPESPMSSRNSTIRGSNISLNSLPPASNQGGAAPPPPPPPPPPQSLPASPSPQSQPSTVKRAPESQPENKQRPQVQDSRPELFPRGTNPFATVKLKPTSTNDRSAPRLYRR</sequence>
<evidence type="ECO:0000256" key="2">
    <source>
        <dbReference type="PROSITE-ProRule" id="PRU00192"/>
    </source>
</evidence>
<evidence type="ECO:0000259" key="4">
    <source>
        <dbReference type="PROSITE" id="PS50002"/>
    </source>
</evidence>
<dbReference type="OrthoDB" id="9944156at2759"/>
<evidence type="ECO:0000313" key="7">
    <source>
        <dbReference type="Proteomes" id="UP000261560"/>
    </source>
</evidence>